<comment type="caution">
    <text evidence="9">The sequence shown here is derived from an EMBL/GenBank/DDBJ whole genome shotgun (WGS) entry which is preliminary data.</text>
</comment>
<dbReference type="EMBL" id="BAAAJE010000006">
    <property type="protein sequence ID" value="GAA1137841.1"/>
    <property type="molecule type" value="Genomic_DNA"/>
</dbReference>
<comment type="similarity">
    <text evidence="3">Belongs to the flagella basal body rod proteins family.</text>
</comment>
<evidence type="ECO:0000256" key="4">
    <source>
        <dbReference type="ARBA" id="ARBA00016244"/>
    </source>
</evidence>
<evidence type="ECO:0000256" key="3">
    <source>
        <dbReference type="ARBA" id="ARBA00009677"/>
    </source>
</evidence>
<reference evidence="9 10" key="1">
    <citation type="journal article" date="2019" name="Int. J. Syst. Evol. Microbiol.">
        <title>The Global Catalogue of Microorganisms (GCM) 10K type strain sequencing project: providing services to taxonomists for standard genome sequencing and annotation.</title>
        <authorList>
            <consortium name="The Broad Institute Genomics Platform"/>
            <consortium name="The Broad Institute Genome Sequencing Center for Infectious Disease"/>
            <person name="Wu L."/>
            <person name="Ma J."/>
        </authorList>
    </citation>
    <scope>NUCLEOTIDE SEQUENCE [LARGE SCALE GENOMIC DNA]</scope>
    <source>
        <strain evidence="9 10">JCM 11813</strain>
    </source>
</reference>
<dbReference type="RefSeq" id="WP_343907084.1">
    <property type="nucleotide sequence ID" value="NZ_BAAAJE010000006.1"/>
</dbReference>
<feature type="domain" description="Flagellar basal-body/hook protein C-terminal" evidence="7">
    <location>
        <begin position="423"/>
        <end position="459"/>
    </location>
</feature>
<name>A0ABN1UCQ7_9ACTN</name>
<evidence type="ECO:0000256" key="1">
    <source>
        <dbReference type="ARBA" id="ARBA00004365"/>
    </source>
</evidence>
<dbReference type="InterPro" id="IPR053927">
    <property type="entry name" value="FlgK_helical"/>
</dbReference>
<keyword evidence="9" id="KW-0969">Cilium</keyword>
<evidence type="ECO:0000259" key="8">
    <source>
        <dbReference type="Pfam" id="PF22638"/>
    </source>
</evidence>
<dbReference type="Proteomes" id="UP001499979">
    <property type="component" value="Unassembled WGS sequence"/>
</dbReference>
<dbReference type="Pfam" id="PF22638">
    <property type="entry name" value="FlgK_D1"/>
    <property type="match status" value="1"/>
</dbReference>
<keyword evidence="6" id="KW-0975">Bacterial flagellum</keyword>
<keyword evidence="9" id="KW-0966">Cell projection</keyword>
<proteinExistence type="inferred from homology"/>
<evidence type="ECO:0000313" key="9">
    <source>
        <dbReference type="EMBL" id="GAA1137841.1"/>
    </source>
</evidence>
<evidence type="ECO:0000256" key="2">
    <source>
        <dbReference type="ARBA" id="ARBA00004613"/>
    </source>
</evidence>
<keyword evidence="10" id="KW-1185">Reference proteome</keyword>
<dbReference type="InterPro" id="IPR010930">
    <property type="entry name" value="Flg_bb/hook_C_dom"/>
</dbReference>
<evidence type="ECO:0000313" key="10">
    <source>
        <dbReference type="Proteomes" id="UP001499979"/>
    </source>
</evidence>
<dbReference type="PANTHER" id="PTHR30033">
    <property type="entry name" value="FLAGELLAR HOOK-ASSOCIATED PROTEIN 1"/>
    <property type="match status" value="1"/>
</dbReference>
<dbReference type="InterPro" id="IPR002371">
    <property type="entry name" value="FlgK"/>
</dbReference>
<feature type="domain" description="Flagellar hook-associated protein FlgK helical" evidence="8">
    <location>
        <begin position="99"/>
        <end position="330"/>
    </location>
</feature>
<gene>
    <name evidence="9" type="primary">flgK</name>
    <name evidence="9" type="ORF">GCM10009606_17180</name>
</gene>
<evidence type="ECO:0000256" key="5">
    <source>
        <dbReference type="ARBA" id="ARBA00022525"/>
    </source>
</evidence>
<dbReference type="SUPFAM" id="SSF64518">
    <property type="entry name" value="Phase 1 flagellin"/>
    <property type="match status" value="1"/>
</dbReference>
<evidence type="ECO:0000259" key="7">
    <source>
        <dbReference type="Pfam" id="PF06429"/>
    </source>
</evidence>
<evidence type="ECO:0000256" key="6">
    <source>
        <dbReference type="ARBA" id="ARBA00023143"/>
    </source>
</evidence>
<protein>
    <recommendedName>
        <fullName evidence="4">Flagellar hook-associated protein 1</fullName>
    </recommendedName>
</protein>
<sequence length="465" mass="48329">MASFSSLNTALSAMRYQQVVLDVSSTNIANGGTDGYVRRRVVGETVGAPATPAIWSRTNEIGAGVRASGVDRMVDQYLDNRGRAEHAKQSYLDVQADALARVETGLAEPGGNGVSGALADFRSTLHDLVNAPGSDAARSQVLSSANTLADAIRLQARNLADEAGDQRSRLIATVQEVNDTATQLAATNHSIAAASLTEGDTASLLDERDRLSMKLAELTGGTAKIRDDGGMDVEVRGVSLVAGTTTQQLQIAAGVNPDGTADGNPTAYTIGATAVTGLSGDVGGISDLLDHKLPDHLAGLNAIAKQLADDINLQHTQGYDATGAAGTATFFDYTDPDVAASLTVGITDPKQLAASSQPKDPASPVMVLDTGNADALIGAIKVDDGYQRLVNQFGTVVASTKRLAANQQALTSQIDSSREQLAGVSLDEETVNMLSAQRAYEAAARVMTTIDSMLDTLINRTGMTR</sequence>
<organism evidence="9 10">
    <name type="scientific">Nocardioides aquiterrae</name>
    <dbReference type="NCBI Taxonomy" id="203799"/>
    <lineage>
        <taxon>Bacteria</taxon>
        <taxon>Bacillati</taxon>
        <taxon>Actinomycetota</taxon>
        <taxon>Actinomycetes</taxon>
        <taxon>Propionibacteriales</taxon>
        <taxon>Nocardioidaceae</taxon>
        <taxon>Nocardioides</taxon>
    </lineage>
</organism>
<comment type="subcellular location">
    <subcellularLocation>
        <location evidence="1">Bacterial flagellum</location>
    </subcellularLocation>
    <subcellularLocation>
        <location evidence="2">Secreted</location>
    </subcellularLocation>
</comment>
<dbReference type="PANTHER" id="PTHR30033:SF1">
    <property type="entry name" value="FLAGELLAR HOOK-ASSOCIATED PROTEIN 1"/>
    <property type="match status" value="1"/>
</dbReference>
<accession>A0ABN1UCQ7</accession>
<keyword evidence="9" id="KW-0282">Flagellum</keyword>
<dbReference type="NCBIfam" id="TIGR02492">
    <property type="entry name" value="flgK_ends"/>
    <property type="match status" value="1"/>
</dbReference>
<dbReference type="Pfam" id="PF06429">
    <property type="entry name" value="Flg_bbr_C"/>
    <property type="match status" value="1"/>
</dbReference>
<keyword evidence="5" id="KW-0964">Secreted</keyword>